<dbReference type="SUPFAM" id="SSF48452">
    <property type="entry name" value="TPR-like"/>
    <property type="match status" value="1"/>
</dbReference>
<organism evidence="3 4">
    <name type="scientific">Hyalella azteca</name>
    <name type="common">Amphipod</name>
    <dbReference type="NCBI Taxonomy" id="294128"/>
    <lineage>
        <taxon>Eukaryota</taxon>
        <taxon>Metazoa</taxon>
        <taxon>Ecdysozoa</taxon>
        <taxon>Arthropoda</taxon>
        <taxon>Crustacea</taxon>
        <taxon>Multicrustacea</taxon>
        <taxon>Malacostraca</taxon>
        <taxon>Eumalacostraca</taxon>
        <taxon>Peracarida</taxon>
        <taxon>Amphipoda</taxon>
        <taxon>Senticaudata</taxon>
        <taxon>Talitrida</taxon>
        <taxon>Talitroidea</taxon>
        <taxon>Hyalellidae</taxon>
        <taxon>Hyalella</taxon>
    </lineage>
</organism>
<dbReference type="RefSeq" id="XP_018019051.1">
    <property type="nucleotide sequence ID" value="XM_018163562.1"/>
</dbReference>
<dbReference type="OMA" id="MASAYHS"/>
<reference evidence="4" key="1">
    <citation type="submission" date="2025-08" db="UniProtKB">
        <authorList>
            <consortium name="RefSeq"/>
        </authorList>
    </citation>
    <scope>IDENTIFICATION</scope>
    <source>
        <tissue evidence="4">Whole organism</tissue>
    </source>
</reference>
<evidence type="ECO:0000256" key="1">
    <source>
        <dbReference type="PROSITE-ProRule" id="PRU00339"/>
    </source>
</evidence>
<feature type="non-terminal residue" evidence="4">
    <location>
        <position position="1"/>
    </location>
</feature>
<evidence type="ECO:0000313" key="4">
    <source>
        <dbReference type="RefSeq" id="XP_018019051.1"/>
    </source>
</evidence>
<feature type="repeat" description="TPR" evidence="1">
    <location>
        <begin position="258"/>
        <end position="291"/>
    </location>
</feature>
<dbReference type="PANTHER" id="PTHR44809">
    <property type="match status" value="1"/>
</dbReference>
<dbReference type="PROSITE" id="PS50005">
    <property type="entry name" value="TPR"/>
    <property type="match status" value="4"/>
</dbReference>
<name>A0A8B7P1V8_HYAAZ</name>
<dbReference type="Pfam" id="PF13432">
    <property type="entry name" value="TPR_16"/>
    <property type="match status" value="2"/>
</dbReference>
<dbReference type="Gene3D" id="1.25.40.10">
    <property type="entry name" value="Tetratricopeptide repeat domain"/>
    <property type="match status" value="4"/>
</dbReference>
<sequence>MGYCLLLSAGLQRCRRLQAPLLLLLLLLFGARTVRRNVDWQSREALFTAGLRTMPYNAKMHYNYGNLQRDLFNTDLAQLHYREAIRLWPDHASAHNNLGTLLNDTRMAEAHFRAALHAHPHHAHASYNLAMLRQKEGARAEAISLLEASLRYDVSHRDSVCALAELYVLDGRDASADALHRELLLAVPRDAAAHNNYAAFLQRAGRKEAALGHYETALSLDPEHSIALVNTARLLRALKHDQHAEILYRRALSVSWEAGVGESLGKLYLNTDRLQEAHETFSAVLQRFPHRISTRVYLARVQLQQRQYEATEAILTSVLNEDPSYPEALLQLSLLYAHTNRTAQALEVASAAADHCSVACSVCAHLLAHRADLLHAAHRTDAAQKSYEAALEFDSTLSHAHVNLGAIFHSKGEFARAWHHYLNAQTHDPTNTLLLENMEKLKRSPHLMHPLTPLNCLTIS</sequence>
<dbReference type="GeneID" id="108675542"/>
<dbReference type="Pfam" id="PF14559">
    <property type="entry name" value="TPR_19"/>
    <property type="match status" value="1"/>
</dbReference>
<gene>
    <name evidence="4" type="primary">LOC108675542</name>
</gene>
<dbReference type="PANTHER" id="PTHR44809:SF1">
    <property type="entry name" value="PROTEIN O-MANNOSYL-TRANSFERASE TMTC1"/>
    <property type="match status" value="1"/>
</dbReference>
<dbReference type="SMART" id="SM00028">
    <property type="entry name" value="TPR"/>
    <property type="match status" value="8"/>
</dbReference>
<evidence type="ECO:0000256" key="2">
    <source>
        <dbReference type="SAM" id="SignalP"/>
    </source>
</evidence>
<dbReference type="InterPro" id="IPR019734">
    <property type="entry name" value="TPR_rpt"/>
</dbReference>
<proteinExistence type="predicted"/>
<protein>
    <submittedName>
        <fullName evidence="4">Protein O-mannosyl-transferase TMTC1</fullName>
    </submittedName>
</protein>
<feature type="repeat" description="TPR" evidence="1">
    <location>
        <begin position="398"/>
        <end position="431"/>
    </location>
</feature>
<dbReference type="OrthoDB" id="10032188at2759"/>
<feature type="signal peptide" evidence="2">
    <location>
        <begin position="1"/>
        <end position="33"/>
    </location>
</feature>
<keyword evidence="2" id="KW-0732">Signal</keyword>
<keyword evidence="3" id="KW-1185">Reference proteome</keyword>
<dbReference type="InterPro" id="IPR011990">
    <property type="entry name" value="TPR-like_helical_dom_sf"/>
</dbReference>
<feature type="repeat" description="TPR" evidence="1">
    <location>
        <begin position="58"/>
        <end position="91"/>
    </location>
</feature>
<keyword evidence="1" id="KW-0802">TPR repeat</keyword>
<evidence type="ECO:0000313" key="3">
    <source>
        <dbReference type="Proteomes" id="UP000694843"/>
    </source>
</evidence>
<accession>A0A8B7P1V8</accession>
<dbReference type="AlphaFoldDB" id="A0A8B7P1V8"/>
<feature type="repeat" description="TPR" evidence="1">
    <location>
        <begin position="191"/>
        <end position="224"/>
    </location>
</feature>
<dbReference type="KEGG" id="hazt:108675542"/>
<feature type="chain" id="PRO_5034578469" evidence="2">
    <location>
        <begin position="34"/>
        <end position="460"/>
    </location>
</feature>
<dbReference type="Pfam" id="PF13181">
    <property type="entry name" value="TPR_8"/>
    <property type="match status" value="1"/>
</dbReference>
<dbReference type="Proteomes" id="UP000694843">
    <property type="component" value="Unplaced"/>
</dbReference>
<dbReference type="InterPro" id="IPR052943">
    <property type="entry name" value="TMTC_O-mannosyl-trnsfr"/>
</dbReference>